<gene>
    <name evidence="2" type="ORF">POL67_08250</name>
</gene>
<name>A0ABT5EHP2_9BACT</name>
<protein>
    <submittedName>
        <fullName evidence="2">Uncharacterized protein</fullName>
    </submittedName>
</protein>
<feature type="region of interest" description="Disordered" evidence="1">
    <location>
        <begin position="417"/>
        <end position="447"/>
    </location>
</feature>
<reference evidence="2 3" key="1">
    <citation type="submission" date="2022-11" db="EMBL/GenBank/DDBJ databases">
        <title>Minimal conservation of predation-associated metabolite biosynthetic gene clusters underscores biosynthetic potential of Myxococcota including descriptions for ten novel species: Archangium lansinium sp. nov., Myxococcus landrumus sp. nov., Nannocystis bai.</title>
        <authorList>
            <person name="Ahearne A."/>
            <person name="Stevens C."/>
            <person name="Dowd S."/>
        </authorList>
    </citation>
    <scope>NUCLEOTIDE SEQUENCE [LARGE SCALE GENOMIC DNA]</scope>
    <source>
        <strain evidence="2 3">RJM3</strain>
    </source>
</reference>
<comment type="caution">
    <text evidence="2">The sequence shown here is derived from an EMBL/GenBank/DDBJ whole genome shotgun (WGS) entry which is preliminary data.</text>
</comment>
<evidence type="ECO:0000313" key="2">
    <source>
        <dbReference type="EMBL" id="MDC0741332.1"/>
    </source>
</evidence>
<proteinExistence type="predicted"/>
<organism evidence="2 3">
    <name type="scientific">Polyangium mundeleinium</name>
    <dbReference type="NCBI Taxonomy" id="2995306"/>
    <lineage>
        <taxon>Bacteria</taxon>
        <taxon>Pseudomonadati</taxon>
        <taxon>Myxococcota</taxon>
        <taxon>Polyangia</taxon>
        <taxon>Polyangiales</taxon>
        <taxon>Polyangiaceae</taxon>
        <taxon>Polyangium</taxon>
    </lineage>
</organism>
<dbReference type="Proteomes" id="UP001221411">
    <property type="component" value="Unassembled WGS sequence"/>
</dbReference>
<evidence type="ECO:0000313" key="3">
    <source>
        <dbReference type="Proteomes" id="UP001221411"/>
    </source>
</evidence>
<dbReference type="RefSeq" id="WP_271916551.1">
    <property type="nucleotide sequence ID" value="NZ_JAQNDO010000001.1"/>
</dbReference>
<accession>A0ABT5EHP2</accession>
<feature type="region of interest" description="Disordered" evidence="1">
    <location>
        <begin position="96"/>
        <end position="116"/>
    </location>
</feature>
<feature type="compositionally biased region" description="Low complexity" evidence="1">
    <location>
        <begin position="433"/>
        <end position="447"/>
    </location>
</feature>
<feature type="region of interest" description="Disordered" evidence="1">
    <location>
        <begin position="487"/>
        <end position="515"/>
    </location>
</feature>
<feature type="region of interest" description="Disordered" evidence="1">
    <location>
        <begin position="326"/>
        <end position="353"/>
    </location>
</feature>
<dbReference type="EMBL" id="JAQNDO010000001">
    <property type="protein sequence ID" value="MDC0741332.1"/>
    <property type="molecule type" value="Genomic_DNA"/>
</dbReference>
<feature type="compositionally biased region" description="Basic and acidic residues" evidence="1">
    <location>
        <begin position="326"/>
        <end position="335"/>
    </location>
</feature>
<feature type="compositionally biased region" description="Low complexity" evidence="1">
    <location>
        <begin position="344"/>
        <end position="353"/>
    </location>
</feature>
<evidence type="ECO:0000256" key="1">
    <source>
        <dbReference type="SAM" id="MobiDB-lite"/>
    </source>
</evidence>
<keyword evidence="3" id="KW-1185">Reference proteome</keyword>
<sequence>MSAETTGFGNILLGRPRRLDRHGILAFLRNVALDRRGMLELRRMLAEELHRSSIHHLRDDVVIEQLADRYLRGSLSLVLVHPRDVELEGFMVEGADTTPLTGPKNEAGDLRPAPEVPPEYPVLARVESDQVIDSTLKLIAKLTDLLFGSFGLQKRPSTLAKELVLLAADEARGVKTANTKVDLDLALQLHPQGNVIVPDPQVKDAYVAAAAEIAAGPHPAAKGLIDLIFPLARVDVSRRFDNPVKSGSVRNDRMGEDKAEDGSGDWVEIELVDDGDPPKPLVGQPFRVELRNGKVVEGVLDENGKARVEGVTAGSATVTFPEIDKKKWKPNDEGKAYGLGGPAPAGASPVTGSSVAEDTTFVEVELLDDGDPPKPVAGARYRVELDSGETFEGTLDDSGKARLEGLPKGKGTITFPDIDQGQWEPNEGGTFTPPSAGASAASAASPVPAGAWTDIELVDDGDPPKPVAGARYRLELADGKVIEGTLDENGKARIDDVPEGSGTLTFPDIDEGQWR</sequence>